<dbReference type="UniPathway" id="UPA00139">
    <property type="reaction ID" value="UER00341"/>
</dbReference>
<reference evidence="17 18" key="1">
    <citation type="submission" date="2017-06" db="EMBL/GenBank/DDBJ databases">
        <authorList>
            <person name="Kim H.J."/>
            <person name="Triplett B.A."/>
        </authorList>
    </citation>
    <scope>NUCLEOTIDE SEQUENCE [LARGE SCALE GENOMIC DNA]</scope>
    <source>
        <strain evidence="17 18">DSM 44715</strain>
    </source>
</reference>
<proteinExistence type="predicted"/>
<feature type="binding site" evidence="12">
    <location>
        <position position="121"/>
    </location>
    <ligand>
        <name>substrate</name>
    </ligand>
</feature>
<evidence type="ECO:0000256" key="11">
    <source>
        <dbReference type="PIRSR" id="PIRSR605959-1"/>
    </source>
</evidence>
<dbReference type="GO" id="GO:1902000">
    <property type="term" value="P:homogentisate catabolic process"/>
    <property type="evidence" value="ECO:0007669"/>
    <property type="project" value="TreeGrafter"/>
</dbReference>
<gene>
    <name evidence="17" type="ORF">SAMN05443665_102717</name>
</gene>
<evidence type="ECO:0000313" key="18">
    <source>
        <dbReference type="Proteomes" id="UP000198318"/>
    </source>
</evidence>
<dbReference type="PANTHER" id="PTHR43069">
    <property type="entry name" value="FUMARYLACETOACETASE"/>
    <property type="match status" value="1"/>
</dbReference>
<dbReference type="GO" id="GO:0006559">
    <property type="term" value="P:L-phenylalanine catabolic process"/>
    <property type="evidence" value="ECO:0007669"/>
    <property type="project" value="UniProtKB-UniPathway"/>
</dbReference>
<dbReference type="GO" id="GO:0006572">
    <property type="term" value="P:L-tyrosine catabolic process"/>
    <property type="evidence" value="ECO:0007669"/>
    <property type="project" value="UniProtKB-KW"/>
</dbReference>
<evidence type="ECO:0000259" key="16">
    <source>
        <dbReference type="Pfam" id="PF09298"/>
    </source>
</evidence>
<feature type="region of interest" description="Disordered" evidence="14">
    <location>
        <begin position="385"/>
        <end position="405"/>
    </location>
</feature>
<comment type="pathway">
    <text evidence="3">Amino-acid degradation; L-phenylalanine degradation; acetoacetate and fumarate from L-phenylalanine: step 6/6.</text>
</comment>
<comment type="cofactor">
    <cofactor evidence="1 13">
        <name>Ca(2+)</name>
        <dbReference type="ChEBI" id="CHEBI:29108"/>
    </cofactor>
</comment>
<dbReference type="Pfam" id="PF09298">
    <property type="entry name" value="FAA_hydrolase_N"/>
    <property type="match status" value="1"/>
</dbReference>
<feature type="binding site" evidence="13">
    <location>
        <position position="192"/>
    </location>
    <ligand>
        <name>Ca(2+)</name>
        <dbReference type="ChEBI" id="CHEBI:29108"/>
    </ligand>
</feature>
<dbReference type="NCBIfam" id="TIGR01266">
    <property type="entry name" value="fum_ac_acetase"/>
    <property type="match status" value="1"/>
</dbReference>
<evidence type="ECO:0000256" key="2">
    <source>
        <dbReference type="ARBA" id="ARBA00001946"/>
    </source>
</evidence>
<evidence type="ECO:0000256" key="4">
    <source>
        <dbReference type="ARBA" id="ARBA00012094"/>
    </source>
</evidence>
<dbReference type="InterPro" id="IPR015377">
    <property type="entry name" value="Fumarylacetoacetase_N"/>
</dbReference>
<evidence type="ECO:0000256" key="7">
    <source>
        <dbReference type="ARBA" id="ARBA00022837"/>
    </source>
</evidence>
<dbReference type="PANTHER" id="PTHR43069:SF2">
    <property type="entry name" value="FUMARYLACETOACETASE"/>
    <property type="match status" value="1"/>
</dbReference>
<evidence type="ECO:0000256" key="12">
    <source>
        <dbReference type="PIRSR" id="PIRSR605959-2"/>
    </source>
</evidence>
<keyword evidence="9" id="KW-0828">Tyrosine catabolism</keyword>
<feature type="domain" description="Fumarylacetoacetase N-terminal" evidence="16">
    <location>
        <begin position="18"/>
        <end position="109"/>
    </location>
</feature>
<dbReference type="EMBL" id="FZOR01000027">
    <property type="protein sequence ID" value="SNT39708.1"/>
    <property type="molecule type" value="Genomic_DNA"/>
</dbReference>
<evidence type="ECO:0000256" key="8">
    <source>
        <dbReference type="ARBA" id="ARBA00022842"/>
    </source>
</evidence>
<dbReference type="Pfam" id="PF01557">
    <property type="entry name" value="FAA_hydrolase"/>
    <property type="match status" value="1"/>
</dbReference>
<dbReference type="SUPFAM" id="SSF63433">
    <property type="entry name" value="Fumarylacetoacetate hydrolase, FAH, N-terminal domain"/>
    <property type="match status" value="1"/>
</dbReference>
<protein>
    <recommendedName>
        <fullName evidence="4">fumarylacetoacetase</fullName>
        <ecNumber evidence="4">3.7.1.2</ecNumber>
    </recommendedName>
</protein>
<feature type="active site" description="Proton acceptor" evidence="11">
    <location>
        <position position="126"/>
    </location>
</feature>
<feature type="binding site" evidence="13">
    <location>
        <position position="246"/>
    </location>
    <ligand>
        <name>Mg(2+)</name>
        <dbReference type="ChEBI" id="CHEBI:18420"/>
    </ligand>
</feature>
<name>A0A239MCF0_9ACTN</name>
<dbReference type="InterPro" id="IPR011234">
    <property type="entry name" value="Fumarylacetoacetase-like_C"/>
</dbReference>
<dbReference type="GO" id="GO:0004334">
    <property type="term" value="F:fumarylacetoacetase activity"/>
    <property type="evidence" value="ECO:0007669"/>
    <property type="project" value="UniProtKB-EC"/>
</dbReference>
<evidence type="ECO:0000256" key="13">
    <source>
        <dbReference type="PIRSR" id="PIRSR605959-3"/>
    </source>
</evidence>
<dbReference type="SUPFAM" id="SSF56529">
    <property type="entry name" value="FAH"/>
    <property type="match status" value="1"/>
</dbReference>
<feature type="binding site" evidence="13">
    <location>
        <position position="194"/>
    </location>
    <ligand>
        <name>Ca(2+)</name>
        <dbReference type="ChEBI" id="CHEBI:29108"/>
    </ligand>
</feature>
<feature type="domain" description="Fumarylacetoacetase-like C-terminal" evidence="15">
    <location>
        <begin position="141"/>
        <end position="399"/>
    </location>
</feature>
<accession>A0A239MCF0</accession>
<dbReference type="Gene3D" id="3.90.850.10">
    <property type="entry name" value="Fumarylacetoacetase-like, C-terminal domain"/>
    <property type="match status" value="1"/>
</dbReference>
<feature type="binding site" evidence="12">
    <location>
        <position position="337"/>
    </location>
    <ligand>
        <name>substrate</name>
    </ligand>
</feature>
<feature type="binding site" evidence="12">
    <location>
        <position position="233"/>
    </location>
    <ligand>
        <name>substrate</name>
    </ligand>
</feature>
<dbReference type="InterPro" id="IPR005959">
    <property type="entry name" value="Fumarylacetoacetase"/>
</dbReference>
<keyword evidence="10" id="KW-0585">Phenylalanine catabolism</keyword>
<keyword evidence="7 13" id="KW-0106">Calcium</keyword>
<dbReference type="InterPro" id="IPR036663">
    <property type="entry name" value="Fumarylacetoacetase_C_sf"/>
</dbReference>
<evidence type="ECO:0000259" key="15">
    <source>
        <dbReference type="Pfam" id="PF01557"/>
    </source>
</evidence>
<keyword evidence="8 13" id="KW-0460">Magnesium</keyword>
<dbReference type="GO" id="GO:0046872">
    <property type="term" value="F:metal ion binding"/>
    <property type="evidence" value="ECO:0007669"/>
    <property type="project" value="UniProtKB-KW"/>
</dbReference>
<evidence type="ECO:0000256" key="1">
    <source>
        <dbReference type="ARBA" id="ARBA00001913"/>
    </source>
</evidence>
<dbReference type="RefSeq" id="WP_089328579.1">
    <property type="nucleotide sequence ID" value="NZ_FZOR01000027.1"/>
</dbReference>
<evidence type="ECO:0000256" key="3">
    <source>
        <dbReference type="ARBA" id="ARBA00004782"/>
    </source>
</evidence>
<feature type="binding site" evidence="13">
    <location>
        <position position="250"/>
    </location>
    <ligand>
        <name>Mg(2+)</name>
        <dbReference type="ChEBI" id="CHEBI:18420"/>
    </ligand>
</feature>
<feature type="binding site" evidence="13">
    <location>
        <position position="226"/>
    </location>
    <ligand>
        <name>Mg(2+)</name>
        <dbReference type="ChEBI" id="CHEBI:18420"/>
    </ligand>
</feature>
<dbReference type="Gene3D" id="2.30.30.230">
    <property type="entry name" value="Fumarylacetoacetase, N-terminal domain"/>
    <property type="match status" value="1"/>
</dbReference>
<dbReference type="AlphaFoldDB" id="A0A239MCF0"/>
<dbReference type="OrthoDB" id="3766879at2"/>
<evidence type="ECO:0000256" key="14">
    <source>
        <dbReference type="SAM" id="MobiDB-lite"/>
    </source>
</evidence>
<dbReference type="InterPro" id="IPR036462">
    <property type="entry name" value="Fumarylacetoacetase_N_sf"/>
</dbReference>
<feature type="binding site" evidence="13">
    <location>
        <position position="226"/>
    </location>
    <ligand>
        <name>Ca(2+)</name>
        <dbReference type="ChEBI" id="CHEBI:29108"/>
    </ligand>
</feature>
<dbReference type="Proteomes" id="UP000198318">
    <property type="component" value="Unassembled WGS sequence"/>
</dbReference>
<evidence type="ECO:0000256" key="6">
    <source>
        <dbReference type="ARBA" id="ARBA00022801"/>
    </source>
</evidence>
<evidence type="ECO:0000256" key="10">
    <source>
        <dbReference type="ARBA" id="ARBA00023232"/>
    </source>
</evidence>
<comment type="cofactor">
    <cofactor evidence="2 13">
        <name>Mg(2+)</name>
        <dbReference type="ChEBI" id="CHEBI:18420"/>
    </cofactor>
</comment>
<dbReference type="EC" id="3.7.1.2" evidence="4"/>
<evidence type="ECO:0000256" key="9">
    <source>
        <dbReference type="ARBA" id="ARBA00022878"/>
    </source>
</evidence>
<keyword evidence="5 13" id="KW-0479">Metal-binding</keyword>
<evidence type="ECO:0000313" key="17">
    <source>
        <dbReference type="EMBL" id="SNT39708.1"/>
    </source>
</evidence>
<keyword evidence="18" id="KW-1185">Reference proteome</keyword>
<evidence type="ECO:0000256" key="5">
    <source>
        <dbReference type="ARBA" id="ARBA00022723"/>
    </source>
</evidence>
<sequence length="405" mass="43748">MTTESWVEADEDAGFGIENLPYGVFARPGELPRVGVAIGDRVLDLAAMSAAGLVEDRHYFASGSLNAFMVAGRGAWRANRERVTELLTDASYRDRVEPHLLPVADVELLRPFEVADYVDFYSNEYHAVNAGRMMRPHGDPLPPNWKRLPVGYHGRSGTVYPSGTPIIRPCGQRRAPGGGEPSYGPSQRLDFEAEVGFVAGVPSSAGRGVAADAFRDHVFGFVLVNDWSARDLQAWESQPLGPFLGKSFATSVSSWVVPVAALEAARVEPPVQDPAPLDYLRCAEPWGLDLRLEVLINGQVAARPRFASMYWTSPQQLAHATVNGAPLRTGDLFASGTVSGPERDQRGCMLELSWNGEEPLELPDGTKRTFLEDGDTVTIRAQAPGAGGSRITLGEVTGTVHPAQG</sequence>
<feature type="binding site" evidence="12">
    <location>
        <position position="135"/>
    </location>
    <ligand>
        <name>substrate</name>
    </ligand>
</feature>
<keyword evidence="6 17" id="KW-0378">Hydrolase</keyword>
<feature type="binding site" evidence="13">
    <location>
        <position position="119"/>
    </location>
    <ligand>
        <name>Ca(2+)</name>
        <dbReference type="ChEBI" id="CHEBI:29108"/>
    </ligand>
</feature>
<organism evidence="17 18">
    <name type="scientific">Actinomadura meyerae</name>
    <dbReference type="NCBI Taxonomy" id="240840"/>
    <lineage>
        <taxon>Bacteria</taxon>
        <taxon>Bacillati</taxon>
        <taxon>Actinomycetota</taxon>
        <taxon>Actinomycetes</taxon>
        <taxon>Streptosporangiales</taxon>
        <taxon>Thermomonosporaceae</taxon>
        <taxon>Actinomadura</taxon>
    </lineage>
</organism>
<dbReference type="FunFam" id="3.90.850.10:FF:000011">
    <property type="entry name" value="Fumarylacetoacetase"/>
    <property type="match status" value="1"/>
</dbReference>